<accession>A0A8S1QX15</accession>
<evidence type="ECO:0000313" key="2">
    <source>
        <dbReference type="Proteomes" id="UP000692954"/>
    </source>
</evidence>
<keyword evidence="2" id="KW-1185">Reference proteome</keyword>
<gene>
    <name evidence="1" type="ORF">PSON_ATCC_30995.1.T1230122</name>
</gene>
<proteinExistence type="predicted"/>
<comment type="caution">
    <text evidence="1">The sequence shown here is derived from an EMBL/GenBank/DDBJ whole genome shotgun (WGS) entry which is preliminary data.</text>
</comment>
<name>A0A8S1QX15_9CILI</name>
<sequence>MKINSHPEKKLEGILKQEILFKSAKKMMKELKKDIQGLPSMDYEESSANLYNFIVHRKSENANSYCTKAHPLKRTQRTLSFELIKSKISETKVKHLRFGSREGKRIQNRNAQKIRRRSCYCSDCGHDNTKIIHLMYKGATCHRQVEQAYQQKKKRDFADDAYRFSQKIARKMILIKNKLSSSKTILFRKRCNSCDTRLSKDILMQHKQVSIQIPQRKDTHSKTQMRHTVFMKRQQTINDKLLLIPIKNLKVVQEIQLPIKTLPTQPSNTSSKILKKKNFNRTFVPVNRCILPQVSPQRFTINNNKSIDFQLKSQIRQQVKELQKPLNDSKKSSIVSLSNPYRNISQLDYLLKVRRRQFNC</sequence>
<evidence type="ECO:0000313" key="1">
    <source>
        <dbReference type="EMBL" id="CAD8119943.1"/>
    </source>
</evidence>
<dbReference type="Proteomes" id="UP000692954">
    <property type="component" value="Unassembled WGS sequence"/>
</dbReference>
<dbReference type="OrthoDB" id="290895at2759"/>
<dbReference type="EMBL" id="CAJJDN010000123">
    <property type="protein sequence ID" value="CAD8119943.1"/>
    <property type="molecule type" value="Genomic_DNA"/>
</dbReference>
<organism evidence="1 2">
    <name type="scientific">Paramecium sonneborni</name>
    <dbReference type="NCBI Taxonomy" id="65129"/>
    <lineage>
        <taxon>Eukaryota</taxon>
        <taxon>Sar</taxon>
        <taxon>Alveolata</taxon>
        <taxon>Ciliophora</taxon>
        <taxon>Intramacronucleata</taxon>
        <taxon>Oligohymenophorea</taxon>
        <taxon>Peniculida</taxon>
        <taxon>Parameciidae</taxon>
        <taxon>Paramecium</taxon>
    </lineage>
</organism>
<reference evidence="1" key="1">
    <citation type="submission" date="2021-01" db="EMBL/GenBank/DDBJ databases">
        <authorList>
            <consortium name="Genoscope - CEA"/>
            <person name="William W."/>
        </authorList>
    </citation>
    <scope>NUCLEOTIDE SEQUENCE</scope>
</reference>
<dbReference type="AlphaFoldDB" id="A0A8S1QX15"/>
<protein>
    <submittedName>
        <fullName evidence="1">Uncharacterized protein</fullName>
    </submittedName>
</protein>